<dbReference type="Pfam" id="PF01359">
    <property type="entry name" value="Transposase_1"/>
    <property type="match status" value="1"/>
</dbReference>
<sequence>MQAQRKDMCTQLLEHYNAEGKAFLHSIRTGDESWVHHYNPECKAQSMEYVHKTSPSPRKFNVVASARKVFFTVLWNMEGVVHMEYLEQGQTVNSE</sequence>
<dbReference type="Gene3D" id="3.30.420.10">
    <property type="entry name" value="Ribonuclease H-like superfamily/Ribonuclease H"/>
    <property type="match status" value="1"/>
</dbReference>
<dbReference type="GO" id="GO:0003676">
    <property type="term" value="F:nucleic acid binding"/>
    <property type="evidence" value="ECO:0007669"/>
    <property type="project" value="InterPro"/>
</dbReference>
<evidence type="ECO:0000313" key="2">
    <source>
        <dbReference type="Proteomes" id="UP000762676"/>
    </source>
</evidence>
<dbReference type="Proteomes" id="UP000762676">
    <property type="component" value="Unassembled WGS sequence"/>
</dbReference>
<reference evidence="1 2" key="1">
    <citation type="journal article" date="2021" name="Elife">
        <title>Chloroplast acquisition without the gene transfer in kleptoplastic sea slugs, Plakobranchus ocellatus.</title>
        <authorList>
            <person name="Maeda T."/>
            <person name="Takahashi S."/>
            <person name="Yoshida T."/>
            <person name="Shimamura S."/>
            <person name="Takaki Y."/>
            <person name="Nagai Y."/>
            <person name="Toyoda A."/>
            <person name="Suzuki Y."/>
            <person name="Arimoto A."/>
            <person name="Ishii H."/>
            <person name="Satoh N."/>
            <person name="Nishiyama T."/>
            <person name="Hasebe M."/>
            <person name="Maruyama T."/>
            <person name="Minagawa J."/>
            <person name="Obokata J."/>
            <person name="Shigenobu S."/>
        </authorList>
    </citation>
    <scope>NUCLEOTIDE SEQUENCE [LARGE SCALE GENOMIC DNA]</scope>
</reference>
<dbReference type="InterPro" id="IPR052709">
    <property type="entry name" value="Transposase-MT_Hybrid"/>
</dbReference>
<gene>
    <name evidence="1" type="ORF">ElyMa_003432700</name>
</gene>
<name>A0AAV4JS04_9GAST</name>
<dbReference type="InterPro" id="IPR036397">
    <property type="entry name" value="RNaseH_sf"/>
</dbReference>
<keyword evidence="2" id="KW-1185">Reference proteome</keyword>
<comment type="caution">
    <text evidence="1">The sequence shown here is derived from an EMBL/GenBank/DDBJ whole genome shotgun (WGS) entry which is preliminary data.</text>
</comment>
<dbReference type="PANTHER" id="PTHR46060:SF1">
    <property type="entry name" value="MARINER MOS1 TRANSPOSASE-LIKE PROTEIN"/>
    <property type="match status" value="1"/>
</dbReference>
<accession>A0AAV4JS04</accession>
<dbReference type="PANTHER" id="PTHR46060">
    <property type="entry name" value="MARINER MOS1 TRANSPOSASE-LIKE PROTEIN"/>
    <property type="match status" value="1"/>
</dbReference>
<dbReference type="AlphaFoldDB" id="A0AAV4JS04"/>
<protein>
    <submittedName>
        <fullName evidence="1">Histone-lysine N-methyltransferase SETMAR</fullName>
    </submittedName>
</protein>
<organism evidence="1 2">
    <name type="scientific">Elysia marginata</name>
    <dbReference type="NCBI Taxonomy" id="1093978"/>
    <lineage>
        <taxon>Eukaryota</taxon>
        <taxon>Metazoa</taxon>
        <taxon>Spiralia</taxon>
        <taxon>Lophotrochozoa</taxon>
        <taxon>Mollusca</taxon>
        <taxon>Gastropoda</taxon>
        <taxon>Heterobranchia</taxon>
        <taxon>Euthyneura</taxon>
        <taxon>Panpulmonata</taxon>
        <taxon>Sacoglossa</taxon>
        <taxon>Placobranchoidea</taxon>
        <taxon>Plakobranchidae</taxon>
        <taxon>Elysia</taxon>
    </lineage>
</organism>
<proteinExistence type="predicted"/>
<dbReference type="InterPro" id="IPR001888">
    <property type="entry name" value="Transposase_1"/>
</dbReference>
<evidence type="ECO:0000313" key="1">
    <source>
        <dbReference type="EMBL" id="GFS25096.1"/>
    </source>
</evidence>
<dbReference type="EMBL" id="BMAT01007045">
    <property type="protein sequence ID" value="GFS25096.1"/>
    <property type="molecule type" value="Genomic_DNA"/>
</dbReference>